<feature type="compositionally biased region" description="Low complexity" evidence="1">
    <location>
        <begin position="57"/>
        <end position="73"/>
    </location>
</feature>
<dbReference type="RefSeq" id="XP_052947512.1">
    <property type="nucleotide sequence ID" value="XM_053088522.1"/>
</dbReference>
<organism evidence="2 3">
    <name type="scientific">Dioszegia hungarica</name>
    <dbReference type="NCBI Taxonomy" id="4972"/>
    <lineage>
        <taxon>Eukaryota</taxon>
        <taxon>Fungi</taxon>
        <taxon>Dikarya</taxon>
        <taxon>Basidiomycota</taxon>
        <taxon>Agaricomycotina</taxon>
        <taxon>Tremellomycetes</taxon>
        <taxon>Tremellales</taxon>
        <taxon>Bulleribasidiaceae</taxon>
        <taxon>Dioszegia</taxon>
    </lineage>
</organism>
<feature type="region of interest" description="Disordered" evidence="1">
    <location>
        <begin position="356"/>
        <end position="422"/>
    </location>
</feature>
<evidence type="ECO:0000313" key="2">
    <source>
        <dbReference type="EMBL" id="KAI9637735.1"/>
    </source>
</evidence>
<protein>
    <submittedName>
        <fullName evidence="2">Uncharacterized protein</fullName>
    </submittedName>
</protein>
<comment type="caution">
    <text evidence="2">The sequence shown here is derived from an EMBL/GenBank/DDBJ whole genome shotgun (WGS) entry which is preliminary data.</text>
</comment>
<reference evidence="2" key="1">
    <citation type="journal article" date="2022" name="G3 (Bethesda)">
        <title>High quality genome of the basidiomycete yeast Dioszegia hungarica PDD-24b-2 isolated from cloud water.</title>
        <authorList>
            <person name="Jarrige D."/>
            <person name="Haridas S."/>
            <person name="Bleykasten-Grosshans C."/>
            <person name="Joly M."/>
            <person name="Nadalig T."/>
            <person name="Sancelme M."/>
            <person name="Vuilleumier S."/>
            <person name="Grigoriev I.V."/>
            <person name="Amato P."/>
            <person name="Bringel F."/>
        </authorList>
    </citation>
    <scope>NUCLEOTIDE SEQUENCE</scope>
    <source>
        <strain evidence="2">PDD-24b-2</strain>
    </source>
</reference>
<proteinExistence type="predicted"/>
<evidence type="ECO:0000313" key="3">
    <source>
        <dbReference type="Proteomes" id="UP001164286"/>
    </source>
</evidence>
<keyword evidence="3" id="KW-1185">Reference proteome</keyword>
<feature type="compositionally biased region" description="Polar residues" evidence="1">
    <location>
        <begin position="386"/>
        <end position="402"/>
    </location>
</feature>
<dbReference type="AlphaFoldDB" id="A0AA38HC42"/>
<dbReference type="Proteomes" id="UP001164286">
    <property type="component" value="Unassembled WGS sequence"/>
</dbReference>
<feature type="compositionally biased region" description="Low complexity" evidence="1">
    <location>
        <begin position="403"/>
        <end position="422"/>
    </location>
</feature>
<feature type="compositionally biased region" description="Low complexity" evidence="1">
    <location>
        <begin position="93"/>
        <end position="113"/>
    </location>
</feature>
<gene>
    <name evidence="2" type="ORF">MKK02DRAFT_32519</name>
</gene>
<sequence>MPGAYVPPHLRNRSPASSTACASSSNSASSGGQSSRPRPASSDRSAGGPSQSRTPWSRTTPASSSREAASAAPWPTYDAQPMSRTGSAGGGPSVSRSSSGPGRARATAPPTSSSPSLFVFGDSFVGPMKLLSNDCARKTTYKGASAKGLNNPKSAKQVSKQLLPALEDLLAPPPYRYMPSGGRWALLIFGNVDLQINYLWQLQNKPLSHLSFETPTSASTSQSETETDEEDQTPGLSRTVLARATETSLTGPALGPELFVKAVAKAYISFLEREIVNGPIGERLRESAARRRAIQAGEATGKIPPPGKMLVAAALPPLVEDGILPRIPEKYVERLEEDHQKAQKLLDSTGTREWRDYQMKRDSSTEGIEAGVSTMGMTDRPVTPISGRSQSSQGTDIFDQTTSAPSLASSCSSVSSPSSAPQSKKTTIESLLLHDPPLCTLPVRISMTNTYNSLISAFCAQHPDVLSFIDISPQMHEIDAKSGWTLPTPASVDRGVWACPVDPTNVHPLWEPTLPLWLEAMKREGLPTEGYKVEEGEEETFRAYEEDKKRRTAARGEERERERAVKIREEE</sequence>
<name>A0AA38HC42_9TREE</name>
<accession>A0AA38HC42</accession>
<feature type="compositionally biased region" description="Low complexity" evidence="1">
    <location>
        <begin position="13"/>
        <end position="46"/>
    </location>
</feature>
<dbReference type="GeneID" id="77727727"/>
<dbReference type="EMBL" id="JAKWFO010000004">
    <property type="protein sequence ID" value="KAI9637735.1"/>
    <property type="molecule type" value="Genomic_DNA"/>
</dbReference>
<feature type="region of interest" description="Disordered" evidence="1">
    <location>
        <begin position="212"/>
        <end position="237"/>
    </location>
</feature>
<feature type="compositionally biased region" description="Low complexity" evidence="1">
    <location>
        <begin position="213"/>
        <end position="224"/>
    </location>
</feature>
<feature type="region of interest" description="Disordered" evidence="1">
    <location>
        <begin position="1"/>
        <end position="113"/>
    </location>
</feature>
<feature type="region of interest" description="Disordered" evidence="1">
    <location>
        <begin position="544"/>
        <end position="571"/>
    </location>
</feature>
<evidence type="ECO:0000256" key="1">
    <source>
        <dbReference type="SAM" id="MobiDB-lite"/>
    </source>
</evidence>